<feature type="domain" description="Protein kinase" evidence="11">
    <location>
        <begin position="19"/>
        <end position="298"/>
    </location>
</feature>
<feature type="region of interest" description="Disordered" evidence="10">
    <location>
        <begin position="423"/>
        <end position="453"/>
    </location>
</feature>
<evidence type="ECO:0000256" key="8">
    <source>
        <dbReference type="ARBA" id="ARBA00047899"/>
    </source>
</evidence>
<dbReference type="SMART" id="SM00220">
    <property type="entry name" value="S_TKc"/>
    <property type="match status" value="1"/>
</dbReference>
<dbReference type="CDD" id="cd08215">
    <property type="entry name" value="STKc_Nek"/>
    <property type="match status" value="1"/>
</dbReference>
<sequence length="586" mass="67016">MGLDAFRKVKFLGKVSPESKLAAYIFQGSFGTVYQVVRRSDNREYALKEVQIRYMSQAEREEAVNEVRILASVRHFSVIRYCESFFEDDKLCIITKFAENGDLHSLLKKRGSALLPESTVWSYFIQICIGLEAIHSHRILHRDLKTQNIFLGKDNIVQIGDLGVAKLLKAGMTKTQVGTPYYISPEIWKRQPYDAKSDVWSLGCVLYELITFRHPFVADSPKALAQKITTGRYTSISSAYSTDLKNMVQRLLEVEPRRRPTVSQILLMDDVKKRLDLLPGDVHAKYVSQPVSEPHPFVDTIKVPRNLLGLQNQLPRACYPGATQLFKEAPIKMLEQEGETSSRSTSSRPRHSHPPAEVKLNLEAKPAPRLSVPEAKMSPRDNIELIRERLQVLRQKQLENEKKVEEYERKVKAQAAVDRVSRPRLHDDGIIRRSQEQKKVQPPTRPQEPPAPRVISAISRPSAQPVRHAYPPTREVKREVKMSAPVQPEARKRVTIMQHQHQHQPEIRRSSSGLKVVKREEEKKRESDKENRAPQKSSAAVDIAEQIRRIQHRKKALELLINQRAVVPMAPTKVVAQVAPVRRRIA</sequence>
<keyword evidence="13" id="KW-1185">Reference proteome</keyword>
<evidence type="ECO:0000256" key="5">
    <source>
        <dbReference type="ARBA" id="ARBA00022741"/>
    </source>
</evidence>
<dbReference type="Pfam" id="PF00069">
    <property type="entry name" value="Pkinase"/>
    <property type="match status" value="1"/>
</dbReference>
<keyword evidence="5" id="KW-0547">Nucleotide-binding</keyword>
<dbReference type="SUPFAM" id="SSF56112">
    <property type="entry name" value="Protein kinase-like (PK-like)"/>
    <property type="match status" value="1"/>
</dbReference>
<keyword evidence="7" id="KW-0067">ATP-binding</keyword>
<organism evidence="12 13">
    <name type="scientific">Planoprotostelium fungivorum</name>
    <dbReference type="NCBI Taxonomy" id="1890364"/>
    <lineage>
        <taxon>Eukaryota</taxon>
        <taxon>Amoebozoa</taxon>
        <taxon>Evosea</taxon>
        <taxon>Variosea</taxon>
        <taxon>Cavosteliida</taxon>
        <taxon>Cavosteliaceae</taxon>
        <taxon>Planoprotostelium</taxon>
    </lineage>
</organism>
<dbReference type="InterPro" id="IPR008271">
    <property type="entry name" value="Ser/Thr_kinase_AS"/>
</dbReference>
<comment type="similarity">
    <text evidence="1">Belongs to the protein kinase superfamily. NEK Ser/Thr protein kinase family. NIMA subfamily.</text>
</comment>
<dbReference type="PANTHER" id="PTHR44899">
    <property type="entry name" value="CAMK FAMILY PROTEIN KINASE"/>
    <property type="match status" value="1"/>
</dbReference>
<dbReference type="InterPro" id="IPR051131">
    <property type="entry name" value="NEK_Ser/Thr_kinase_NIMA"/>
</dbReference>
<evidence type="ECO:0000256" key="7">
    <source>
        <dbReference type="ARBA" id="ARBA00022840"/>
    </source>
</evidence>
<proteinExistence type="inferred from homology"/>
<feature type="compositionally biased region" description="Basic and acidic residues" evidence="10">
    <location>
        <begin position="517"/>
        <end position="533"/>
    </location>
</feature>
<feature type="compositionally biased region" description="Basic and acidic residues" evidence="10">
    <location>
        <begin position="423"/>
        <end position="439"/>
    </location>
</feature>
<accession>A0A2P6NUF1</accession>
<keyword evidence="3" id="KW-0723">Serine/threonine-protein kinase</keyword>
<dbReference type="Proteomes" id="UP000241769">
    <property type="component" value="Unassembled WGS sequence"/>
</dbReference>
<dbReference type="PANTHER" id="PTHR44899:SF6">
    <property type="entry name" value="SERINE_THREONINE PROTEIN KINASE"/>
    <property type="match status" value="1"/>
</dbReference>
<feature type="region of interest" description="Disordered" evidence="10">
    <location>
        <begin position="498"/>
        <end position="540"/>
    </location>
</feature>
<dbReference type="InterPro" id="IPR000719">
    <property type="entry name" value="Prot_kinase_dom"/>
</dbReference>
<evidence type="ECO:0000313" key="13">
    <source>
        <dbReference type="Proteomes" id="UP000241769"/>
    </source>
</evidence>
<feature type="region of interest" description="Disordered" evidence="10">
    <location>
        <begin position="335"/>
        <end position="360"/>
    </location>
</feature>
<evidence type="ECO:0000256" key="6">
    <source>
        <dbReference type="ARBA" id="ARBA00022777"/>
    </source>
</evidence>
<dbReference type="GO" id="GO:0005524">
    <property type="term" value="F:ATP binding"/>
    <property type="evidence" value="ECO:0007669"/>
    <property type="project" value="UniProtKB-KW"/>
</dbReference>
<comment type="catalytic activity">
    <reaction evidence="8">
        <text>L-threonyl-[protein] + ATP = O-phospho-L-threonyl-[protein] + ADP + H(+)</text>
        <dbReference type="Rhea" id="RHEA:46608"/>
        <dbReference type="Rhea" id="RHEA-COMP:11060"/>
        <dbReference type="Rhea" id="RHEA-COMP:11605"/>
        <dbReference type="ChEBI" id="CHEBI:15378"/>
        <dbReference type="ChEBI" id="CHEBI:30013"/>
        <dbReference type="ChEBI" id="CHEBI:30616"/>
        <dbReference type="ChEBI" id="CHEBI:61977"/>
        <dbReference type="ChEBI" id="CHEBI:456216"/>
        <dbReference type="EC" id="2.7.11.1"/>
    </reaction>
</comment>
<dbReference type="GO" id="GO:0004674">
    <property type="term" value="F:protein serine/threonine kinase activity"/>
    <property type="evidence" value="ECO:0007669"/>
    <property type="project" value="UniProtKB-KW"/>
</dbReference>
<dbReference type="OrthoDB" id="248923at2759"/>
<feature type="compositionally biased region" description="Pro residues" evidence="10">
    <location>
        <begin position="443"/>
        <end position="452"/>
    </location>
</feature>
<name>A0A2P6NUF1_9EUKA</name>
<dbReference type="PROSITE" id="PS00108">
    <property type="entry name" value="PROTEIN_KINASE_ST"/>
    <property type="match status" value="1"/>
</dbReference>
<evidence type="ECO:0000256" key="2">
    <source>
        <dbReference type="ARBA" id="ARBA00012513"/>
    </source>
</evidence>
<dbReference type="STRING" id="1890364.A0A2P6NUF1"/>
<keyword evidence="6 12" id="KW-0418">Kinase</keyword>
<evidence type="ECO:0000256" key="9">
    <source>
        <dbReference type="ARBA" id="ARBA00048679"/>
    </source>
</evidence>
<dbReference type="EC" id="2.7.11.1" evidence="2"/>
<dbReference type="FunFam" id="3.30.200.20:FF:000097">
    <property type="entry name" value="Probable serine/threonine-protein kinase nek1"/>
    <property type="match status" value="1"/>
</dbReference>
<comment type="catalytic activity">
    <reaction evidence="9">
        <text>L-seryl-[protein] + ATP = O-phospho-L-seryl-[protein] + ADP + H(+)</text>
        <dbReference type="Rhea" id="RHEA:17989"/>
        <dbReference type="Rhea" id="RHEA-COMP:9863"/>
        <dbReference type="Rhea" id="RHEA-COMP:11604"/>
        <dbReference type="ChEBI" id="CHEBI:15378"/>
        <dbReference type="ChEBI" id="CHEBI:29999"/>
        <dbReference type="ChEBI" id="CHEBI:30616"/>
        <dbReference type="ChEBI" id="CHEBI:83421"/>
        <dbReference type="ChEBI" id="CHEBI:456216"/>
        <dbReference type="EC" id="2.7.11.1"/>
    </reaction>
</comment>
<reference evidence="12 13" key="1">
    <citation type="journal article" date="2018" name="Genome Biol. Evol.">
        <title>Multiple Roots of Fruiting Body Formation in Amoebozoa.</title>
        <authorList>
            <person name="Hillmann F."/>
            <person name="Forbes G."/>
            <person name="Novohradska S."/>
            <person name="Ferling I."/>
            <person name="Riege K."/>
            <person name="Groth M."/>
            <person name="Westermann M."/>
            <person name="Marz M."/>
            <person name="Spaller T."/>
            <person name="Winckler T."/>
            <person name="Schaap P."/>
            <person name="Glockner G."/>
        </authorList>
    </citation>
    <scope>NUCLEOTIDE SEQUENCE [LARGE SCALE GENOMIC DNA]</scope>
    <source>
        <strain evidence="12 13">Jena</strain>
    </source>
</reference>
<gene>
    <name evidence="12" type="ORF">PROFUN_04621</name>
</gene>
<evidence type="ECO:0000259" key="11">
    <source>
        <dbReference type="PROSITE" id="PS50011"/>
    </source>
</evidence>
<protein>
    <recommendedName>
        <fullName evidence="2">non-specific serine/threonine protein kinase</fullName>
        <ecNumber evidence="2">2.7.11.1</ecNumber>
    </recommendedName>
</protein>
<dbReference type="InParanoid" id="A0A2P6NUF1"/>
<keyword evidence="4" id="KW-0808">Transferase</keyword>
<evidence type="ECO:0000256" key="4">
    <source>
        <dbReference type="ARBA" id="ARBA00022679"/>
    </source>
</evidence>
<dbReference type="AlphaFoldDB" id="A0A2P6NUF1"/>
<evidence type="ECO:0000256" key="1">
    <source>
        <dbReference type="ARBA" id="ARBA00010886"/>
    </source>
</evidence>
<dbReference type="Gene3D" id="3.30.200.20">
    <property type="entry name" value="Phosphorylase Kinase, domain 1"/>
    <property type="match status" value="1"/>
</dbReference>
<dbReference type="EMBL" id="MDYQ01000019">
    <property type="protein sequence ID" value="PRP87594.1"/>
    <property type="molecule type" value="Genomic_DNA"/>
</dbReference>
<dbReference type="PROSITE" id="PS50011">
    <property type="entry name" value="PROTEIN_KINASE_DOM"/>
    <property type="match status" value="1"/>
</dbReference>
<dbReference type="Gene3D" id="1.10.510.10">
    <property type="entry name" value="Transferase(Phosphotransferase) domain 1"/>
    <property type="match status" value="1"/>
</dbReference>
<evidence type="ECO:0000256" key="10">
    <source>
        <dbReference type="SAM" id="MobiDB-lite"/>
    </source>
</evidence>
<comment type="caution">
    <text evidence="12">The sequence shown here is derived from an EMBL/GenBank/DDBJ whole genome shotgun (WGS) entry which is preliminary data.</text>
</comment>
<evidence type="ECO:0000313" key="12">
    <source>
        <dbReference type="EMBL" id="PRP87594.1"/>
    </source>
</evidence>
<evidence type="ECO:0000256" key="3">
    <source>
        <dbReference type="ARBA" id="ARBA00022527"/>
    </source>
</evidence>
<dbReference type="InterPro" id="IPR011009">
    <property type="entry name" value="Kinase-like_dom_sf"/>
</dbReference>